<keyword evidence="2" id="KW-1185">Reference proteome</keyword>
<name>A0A1G8T8R3_9PSED</name>
<evidence type="ECO:0000313" key="2">
    <source>
        <dbReference type="Proteomes" id="UP000182894"/>
    </source>
</evidence>
<dbReference type="EMBL" id="FNCO01000028">
    <property type="protein sequence ID" value="SDJ37898.1"/>
    <property type="molecule type" value="Genomic_DNA"/>
</dbReference>
<dbReference type="RefSeq" id="WP_074759005.1">
    <property type="nucleotide sequence ID" value="NZ_FNCO01000028.1"/>
</dbReference>
<reference evidence="2" key="1">
    <citation type="submission" date="2016-10" db="EMBL/GenBank/DDBJ databases">
        <authorList>
            <person name="Varghese N."/>
            <person name="Submissions S."/>
        </authorList>
    </citation>
    <scope>NUCLEOTIDE SEQUENCE [LARGE SCALE GENOMIC DNA]</scope>
    <source>
        <strain evidence="2">ATCC 700689</strain>
    </source>
</reference>
<protein>
    <submittedName>
        <fullName evidence="1">Uncharacterized protein</fullName>
    </submittedName>
</protein>
<dbReference type="STRING" id="89065.SAMN05216605_1283"/>
<dbReference type="AlphaFoldDB" id="A0A1G8T8R3"/>
<dbReference type="Proteomes" id="UP000182894">
    <property type="component" value="Unassembled WGS sequence"/>
</dbReference>
<gene>
    <name evidence="1" type="ORF">SAMN05216605_1283</name>
</gene>
<sequence>MLKYSEISARYAEYRREQNEYWDHLQKAAYQLLHDLGTALELPSKTWKNAEGSVSGYVDIGLLEGGVFKRVHPMEFKGNDLQYDFTIRMTLEEGPDDLSKAFYFQNISMKAAADRIIVTVKGARRDQDVDVSKSISDGQFHAVVELIAARLFDALSLKLPE</sequence>
<proteinExistence type="predicted"/>
<organism evidence="1 2">
    <name type="scientific">Pseudomonas abietaniphila</name>
    <dbReference type="NCBI Taxonomy" id="89065"/>
    <lineage>
        <taxon>Bacteria</taxon>
        <taxon>Pseudomonadati</taxon>
        <taxon>Pseudomonadota</taxon>
        <taxon>Gammaproteobacteria</taxon>
        <taxon>Pseudomonadales</taxon>
        <taxon>Pseudomonadaceae</taxon>
        <taxon>Pseudomonas</taxon>
    </lineage>
</organism>
<accession>A0A1G8T8R3</accession>
<evidence type="ECO:0000313" key="1">
    <source>
        <dbReference type="EMBL" id="SDJ37898.1"/>
    </source>
</evidence>